<feature type="compositionally biased region" description="Basic and acidic residues" evidence="1">
    <location>
        <begin position="164"/>
        <end position="173"/>
    </location>
</feature>
<dbReference type="Gene3D" id="1.20.5.170">
    <property type="match status" value="1"/>
</dbReference>
<feature type="compositionally biased region" description="Polar residues" evidence="1">
    <location>
        <begin position="151"/>
        <end position="163"/>
    </location>
</feature>
<feature type="region of interest" description="Disordered" evidence="1">
    <location>
        <begin position="128"/>
        <end position="203"/>
    </location>
</feature>
<evidence type="ECO:0000313" key="4">
    <source>
        <dbReference type="Proteomes" id="UP000030680"/>
    </source>
</evidence>
<dbReference type="GeneID" id="17090924"/>
<dbReference type="SUPFAM" id="SSF57959">
    <property type="entry name" value="Leucine zipper domain"/>
    <property type="match status" value="1"/>
</dbReference>
<dbReference type="InterPro" id="IPR046347">
    <property type="entry name" value="bZIP_sf"/>
</dbReference>
<evidence type="ECO:0000313" key="3">
    <source>
        <dbReference type="EMBL" id="EME32334.1"/>
    </source>
</evidence>
<dbReference type="GO" id="GO:0005634">
    <property type="term" value="C:nucleus"/>
    <property type="evidence" value="ECO:0007669"/>
    <property type="project" value="TreeGrafter"/>
</dbReference>
<dbReference type="PROSITE" id="PS50217">
    <property type="entry name" value="BZIP"/>
    <property type="match status" value="1"/>
</dbReference>
<dbReference type="EMBL" id="KB454486">
    <property type="protein sequence ID" value="EME32334.1"/>
    <property type="molecule type" value="Genomic_DNA"/>
</dbReference>
<proteinExistence type="predicted"/>
<dbReference type="KEGG" id="gsl:Gasu_04280"/>
<evidence type="ECO:0000256" key="1">
    <source>
        <dbReference type="SAM" id="MobiDB-lite"/>
    </source>
</evidence>
<dbReference type="InterPro" id="IPR000837">
    <property type="entry name" value="AP-1"/>
</dbReference>
<evidence type="ECO:0000259" key="2">
    <source>
        <dbReference type="PROSITE" id="PS50217"/>
    </source>
</evidence>
<feature type="domain" description="BZIP" evidence="2">
    <location>
        <begin position="204"/>
        <end position="267"/>
    </location>
</feature>
<dbReference type="SMART" id="SM00338">
    <property type="entry name" value="BRLZ"/>
    <property type="match status" value="1"/>
</dbReference>
<dbReference type="Pfam" id="PF00170">
    <property type="entry name" value="bZIP_1"/>
    <property type="match status" value="1"/>
</dbReference>
<dbReference type="GO" id="GO:0000978">
    <property type="term" value="F:RNA polymerase II cis-regulatory region sequence-specific DNA binding"/>
    <property type="evidence" value="ECO:0007669"/>
    <property type="project" value="TreeGrafter"/>
</dbReference>
<dbReference type="InterPro" id="IPR004827">
    <property type="entry name" value="bZIP"/>
</dbReference>
<dbReference type="AlphaFoldDB" id="M2Y924"/>
<dbReference type="GO" id="GO:0000981">
    <property type="term" value="F:DNA-binding transcription factor activity, RNA polymerase II-specific"/>
    <property type="evidence" value="ECO:0007669"/>
    <property type="project" value="TreeGrafter"/>
</dbReference>
<reference evidence="4" key="1">
    <citation type="journal article" date="2013" name="Science">
        <title>Gene transfer from bacteria and archaea facilitated evolution of an extremophilic eukaryote.</title>
        <authorList>
            <person name="Schonknecht G."/>
            <person name="Chen W.H."/>
            <person name="Ternes C.M."/>
            <person name="Barbier G.G."/>
            <person name="Shrestha R.P."/>
            <person name="Stanke M."/>
            <person name="Brautigam A."/>
            <person name="Baker B.J."/>
            <person name="Banfield J.F."/>
            <person name="Garavito R.M."/>
            <person name="Carr K."/>
            <person name="Wilkerson C."/>
            <person name="Rensing S.A."/>
            <person name="Gagneul D."/>
            <person name="Dickenson N.E."/>
            <person name="Oesterhelt C."/>
            <person name="Lercher M.J."/>
            <person name="Weber A.P."/>
        </authorList>
    </citation>
    <scope>NUCLEOTIDE SEQUENCE [LARGE SCALE GENOMIC DNA]</scope>
    <source>
        <strain evidence="4">074W</strain>
    </source>
</reference>
<dbReference type="Gramene" id="EME32334">
    <property type="protein sequence ID" value="EME32334"/>
    <property type="gene ID" value="Gasu_04280"/>
</dbReference>
<organism evidence="3 4">
    <name type="scientific">Galdieria sulphuraria</name>
    <name type="common">Red alga</name>
    <dbReference type="NCBI Taxonomy" id="130081"/>
    <lineage>
        <taxon>Eukaryota</taxon>
        <taxon>Rhodophyta</taxon>
        <taxon>Bangiophyceae</taxon>
        <taxon>Galdieriales</taxon>
        <taxon>Galdieriaceae</taxon>
        <taxon>Galdieria</taxon>
    </lineage>
</organism>
<dbReference type="STRING" id="130081.M2Y924"/>
<name>M2Y924_GALSU</name>
<sequence>MLLCQQEMRMFIQKEILRFQNSRIFILYFHSNDQVGLIINAQDRYSIQLNEIQGESSFQKVQTTGLKRNDSTQQSFATIQERSEWTQDELSTQVDWYLFQDRPDNYGKVSRVEAGLGRYYPIFSTEHSIQRSSMTSSSHSSSLSSRQESTKTPSPHQLVTTSVDPKKSTKEIKATVAKQGSNESHVGEEGTSQRTKRREQIDEEERKRMRLIKNRLSAERSRRKQRERLEELVYRVKCLRQQNSFLKQDHLALLGYIENLKTCMKQNGILVEAVPIPYLHYPTSECLIEQLGRVSLQSLNWNAF</sequence>
<accession>M2Y924</accession>
<dbReference type="Proteomes" id="UP000030680">
    <property type="component" value="Unassembled WGS sequence"/>
</dbReference>
<dbReference type="RefSeq" id="XP_005708854.1">
    <property type="nucleotide sequence ID" value="XM_005708797.1"/>
</dbReference>
<feature type="compositionally biased region" description="Low complexity" evidence="1">
    <location>
        <begin position="130"/>
        <end position="147"/>
    </location>
</feature>
<dbReference type="PANTHER" id="PTHR23351">
    <property type="entry name" value="FOS TRANSCRIPTION FACTOR-RELATED"/>
    <property type="match status" value="1"/>
</dbReference>
<gene>
    <name evidence="3" type="ORF">Gasu_04280</name>
</gene>
<dbReference type="OrthoDB" id="295274at2759"/>
<dbReference type="PROSITE" id="PS00036">
    <property type="entry name" value="BZIP_BASIC"/>
    <property type="match status" value="1"/>
</dbReference>
<protein>
    <recommendedName>
        <fullName evidence="2">BZIP domain-containing protein</fullName>
    </recommendedName>
</protein>
<dbReference type="PANTHER" id="PTHR23351:SF13">
    <property type="entry name" value="BASIC LEUCINE ZIPPER TRANSCRIPTIONAL FACTOR ATF-LIKE 3"/>
    <property type="match status" value="1"/>
</dbReference>
<keyword evidence="4" id="KW-1185">Reference proteome</keyword>